<dbReference type="FunFam" id="1.10.287.130:FF:000001">
    <property type="entry name" value="Two-component sensor histidine kinase"/>
    <property type="match status" value="1"/>
</dbReference>
<evidence type="ECO:0000256" key="14">
    <source>
        <dbReference type="ARBA" id="ARBA00022989"/>
    </source>
</evidence>
<keyword evidence="12" id="KW-0418">Kinase</keyword>
<dbReference type="EMBL" id="CZQC01000006">
    <property type="protein sequence ID" value="CUS40264.1"/>
    <property type="molecule type" value="Genomic_DNA"/>
</dbReference>
<evidence type="ECO:0000256" key="6">
    <source>
        <dbReference type="ARBA" id="ARBA00022475"/>
    </source>
</evidence>
<dbReference type="CDD" id="cd00082">
    <property type="entry name" value="HisKA"/>
    <property type="match status" value="1"/>
</dbReference>
<dbReference type="Pfam" id="PF02518">
    <property type="entry name" value="HATPase_c"/>
    <property type="match status" value="1"/>
</dbReference>
<comment type="catalytic activity">
    <reaction evidence="1">
        <text>ATP + protein L-histidine = ADP + protein N-phospho-L-histidine.</text>
        <dbReference type="EC" id="2.7.13.3"/>
    </reaction>
</comment>
<dbReference type="GO" id="GO:0006817">
    <property type="term" value="P:phosphate ion transport"/>
    <property type="evidence" value="ECO:0007669"/>
    <property type="project" value="UniProtKB-KW"/>
</dbReference>
<dbReference type="CDD" id="cd00130">
    <property type="entry name" value="PAS"/>
    <property type="match status" value="1"/>
</dbReference>
<evidence type="ECO:0000256" key="16">
    <source>
        <dbReference type="ARBA" id="ARBA00023136"/>
    </source>
</evidence>
<accession>A0A160TBH1</accession>
<feature type="domain" description="PAS" evidence="19">
    <location>
        <begin position="93"/>
        <end position="134"/>
    </location>
</feature>
<protein>
    <recommendedName>
        <fullName evidence="4">Phosphate regulon sensor protein PhoR</fullName>
        <ecNumber evidence="3">2.7.13.3</ecNumber>
    </recommendedName>
</protein>
<dbReference type="PROSITE" id="PS50109">
    <property type="entry name" value="HIS_KIN"/>
    <property type="match status" value="1"/>
</dbReference>
<dbReference type="InterPro" id="IPR036097">
    <property type="entry name" value="HisK_dim/P_sf"/>
</dbReference>
<dbReference type="FunFam" id="3.30.565.10:FF:000006">
    <property type="entry name" value="Sensor histidine kinase WalK"/>
    <property type="match status" value="1"/>
</dbReference>
<dbReference type="SUPFAM" id="SSF55874">
    <property type="entry name" value="ATPase domain of HSP90 chaperone/DNA topoisomerase II/histidine kinase"/>
    <property type="match status" value="1"/>
</dbReference>
<dbReference type="NCBIfam" id="TIGR02966">
    <property type="entry name" value="phoR_proteo"/>
    <property type="match status" value="1"/>
</dbReference>
<evidence type="ECO:0000256" key="9">
    <source>
        <dbReference type="ARBA" id="ARBA00022679"/>
    </source>
</evidence>
<feature type="domain" description="Histidine kinase" evidence="18">
    <location>
        <begin position="205"/>
        <end position="416"/>
    </location>
</feature>
<dbReference type="Gene3D" id="3.30.450.20">
    <property type="entry name" value="PAS domain"/>
    <property type="match status" value="1"/>
</dbReference>
<evidence type="ECO:0000259" key="18">
    <source>
        <dbReference type="PROSITE" id="PS50109"/>
    </source>
</evidence>
<keyword evidence="16" id="KW-0472">Membrane</keyword>
<comment type="function">
    <text evidence="17">Member of the two-component regulatory system PhoR/PhoB involved in the phosphate regulon genes expression. PhoR may function as a membrane-associated protein kinase that phosphorylates PhoB in response to environmental signals.</text>
</comment>
<dbReference type="GO" id="GO:0006355">
    <property type="term" value="P:regulation of DNA-templated transcription"/>
    <property type="evidence" value="ECO:0007669"/>
    <property type="project" value="InterPro"/>
</dbReference>
<evidence type="ECO:0000256" key="17">
    <source>
        <dbReference type="ARBA" id="ARBA00025207"/>
    </source>
</evidence>
<dbReference type="GO" id="GO:0005524">
    <property type="term" value="F:ATP binding"/>
    <property type="evidence" value="ECO:0007669"/>
    <property type="project" value="UniProtKB-KW"/>
</dbReference>
<name>A0A160TBH1_9ZZZZ</name>
<dbReference type="SUPFAM" id="SSF47384">
    <property type="entry name" value="Homodimeric domain of signal transducing histidine kinase"/>
    <property type="match status" value="1"/>
</dbReference>
<evidence type="ECO:0000256" key="5">
    <source>
        <dbReference type="ARBA" id="ARBA00022448"/>
    </source>
</evidence>
<evidence type="ECO:0000256" key="10">
    <source>
        <dbReference type="ARBA" id="ARBA00022692"/>
    </source>
</evidence>
<evidence type="ECO:0000256" key="3">
    <source>
        <dbReference type="ARBA" id="ARBA00012438"/>
    </source>
</evidence>
<dbReference type="PRINTS" id="PR00344">
    <property type="entry name" value="BCTRLSENSOR"/>
</dbReference>
<evidence type="ECO:0000256" key="13">
    <source>
        <dbReference type="ARBA" id="ARBA00022840"/>
    </source>
</evidence>
<dbReference type="InterPro" id="IPR035965">
    <property type="entry name" value="PAS-like_dom_sf"/>
</dbReference>
<dbReference type="GO" id="GO:0004721">
    <property type="term" value="F:phosphoprotein phosphatase activity"/>
    <property type="evidence" value="ECO:0007669"/>
    <property type="project" value="TreeGrafter"/>
</dbReference>
<dbReference type="Pfam" id="PF00989">
    <property type="entry name" value="PAS"/>
    <property type="match status" value="1"/>
</dbReference>
<evidence type="ECO:0000256" key="15">
    <source>
        <dbReference type="ARBA" id="ARBA00023012"/>
    </source>
</evidence>
<evidence type="ECO:0000256" key="7">
    <source>
        <dbReference type="ARBA" id="ARBA00022553"/>
    </source>
</evidence>
<dbReference type="EC" id="2.7.13.3" evidence="3"/>
<dbReference type="PANTHER" id="PTHR45453">
    <property type="entry name" value="PHOSPHATE REGULON SENSOR PROTEIN PHOR"/>
    <property type="match status" value="1"/>
</dbReference>
<evidence type="ECO:0000256" key="11">
    <source>
        <dbReference type="ARBA" id="ARBA00022741"/>
    </source>
</evidence>
<evidence type="ECO:0000259" key="19">
    <source>
        <dbReference type="PROSITE" id="PS50112"/>
    </source>
</evidence>
<dbReference type="Pfam" id="PF00512">
    <property type="entry name" value="HisKA"/>
    <property type="match status" value="1"/>
</dbReference>
<proteinExistence type="predicted"/>
<dbReference type="InterPro" id="IPR050351">
    <property type="entry name" value="BphY/WalK/GraS-like"/>
</dbReference>
<dbReference type="InterPro" id="IPR000014">
    <property type="entry name" value="PAS"/>
</dbReference>
<dbReference type="InterPro" id="IPR003594">
    <property type="entry name" value="HATPase_dom"/>
</dbReference>
<dbReference type="InterPro" id="IPR013767">
    <property type="entry name" value="PAS_fold"/>
</dbReference>
<evidence type="ECO:0000256" key="2">
    <source>
        <dbReference type="ARBA" id="ARBA00004236"/>
    </source>
</evidence>
<keyword evidence="11" id="KW-0547">Nucleotide-binding</keyword>
<comment type="subcellular location">
    <subcellularLocation>
        <location evidence="2">Cell membrane</location>
    </subcellularLocation>
</comment>
<dbReference type="Gene3D" id="3.30.565.10">
    <property type="entry name" value="Histidine kinase-like ATPase, C-terminal domain"/>
    <property type="match status" value="1"/>
</dbReference>
<evidence type="ECO:0000256" key="1">
    <source>
        <dbReference type="ARBA" id="ARBA00000085"/>
    </source>
</evidence>
<dbReference type="InterPro" id="IPR014310">
    <property type="entry name" value="Sig_transdc_His_kinase_PhoR"/>
</dbReference>
<reference evidence="20" key="1">
    <citation type="submission" date="2015-10" db="EMBL/GenBank/DDBJ databases">
        <authorList>
            <person name="Gilbert D.G."/>
        </authorList>
    </citation>
    <scope>NUCLEOTIDE SEQUENCE</scope>
</reference>
<dbReference type="SMART" id="SM00387">
    <property type="entry name" value="HATPase_c"/>
    <property type="match status" value="1"/>
</dbReference>
<keyword evidence="13" id="KW-0067">ATP-binding</keyword>
<keyword evidence="5" id="KW-0813">Transport</keyword>
<gene>
    <name evidence="20" type="ORF">MGWOODY_Tha955</name>
</gene>
<dbReference type="InterPro" id="IPR036890">
    <property type="entry name" value="HATPase_C_sf"/>
</dbReference>
<keyword evidence="7" id="KW-0597">Phosphoprotein</keyword>
<evidence type="ECO:0000256" key="8">
    <source>
        <dbReference type="ARBA" id="ARBA00022592"/>
    </source>
</evidence>
<keyword evidence="9 20" id="KW-0808">Transferase</keyword>
<evidence type="ECO:0000256" key="12">
    <source>
        <dbReference type="ARBA" id="ARBA00022777"/>
    </source>
</evidence>
<dbReference type="InterPro" id="IPR005467">
    <property type="entry name" value="His_kinase_dom"/>
</dbReference>
<keyword evidence="14" id="KW-1133">Transmembrane helix</keyword>
<dbReference type="SMART" id="SM00388">
    <property type="entry name" value="HisKA"/>
    <property type="match status" value="1"/>
</dbReference>
<dbReference type="GO" id="GO:0000155">
    <property type="term" value="F:phosphorelay sensor kinase activity"/>
    <property type="evidence" value="ECO:0007669"/>
    <property type="project" value="InterPro"/>
</dbReference>
<evidence type="ECO:0000313" key="20">
    <source>
        <dbReference type="EMBL" id="CUS40264.1"/>
    </source>
</evidence>
<dbReference type="GO" id="GO:0016036">
    <property type="term" value="P:cellular response to phosphate starvation"/>
    <property type="evidence" value="ECO:0007669"/>
    <property type="project" value="TreeGrafter"/>
</dbReference>
<sequence>MHQSAWQKELFRVGALVSTGLAAGWSVGYPTVGLLTGLTVSQLVSLHAAQALYRWSYRLGPPPQDSGYVGYSVDKLLRREKQLRARLAKQAMELQRYNQGIESLQDGVLILDQEGFITTINGAAIRLLSLRKDDAGQHVKNLIRHPLFVRYFDQGDFREALQFDMRKFSLQLQITEFGYEQKVMLVRDVTERKRVESMRQNFIADVSHELRTPLTVLNGYLEMMSDMELPSSMNKAIYQMDSQSKRMTMLVNDLIELSKLESVSSERKGEWFSFTQLCHEVIDQLRDFAEGHIIMDDRAKAEVEGFPDEIRSILTNLLTNALKYGGGKDVTLKIHTSMKGLKVSVIDQGDGIPAEHINRITERFYRVDESRESEIGGSGLGLAIVKHALEHHDATLQIDSIVGEGSTFSFVIPTYRVR</sequence>
<keyword evidence="6" id="KW-1003">Cell membrane</keyword>
<dbReference type="InterPro" id="IPR003661">
    <property type="entry name" value="HisK_dim/P_dom"/>
</dbReference>
<dbReference type="Gene3D" id="1.10.287.130">
    <property type="match status" value="1"/>
</dbReference>
<keyword evidence="10" id="KW-0812">Transmembrane</keyword>
<dbReference type="AlphaFoldDB" id="A0A160TBH1"/>
<dbReference type="SMART" id="SM00091">
    <property type="entry name" value="PAS"/>
    <property type="match status" value="1"/>
</dbReference>
<keyword evidence="8" id="KW-0592">Phosphate transport</keyword>
<organism evidence="20">
    <name type="scientific">hydrothermal vent metagenome</name>
    <dbReference type="NCBI Taxonomy" id="652676"/>
    <lineage>
        <taxon>unclassified sequences</taxon>
        <taxon>metagenomes</taxon>
        <taxon>ecological metagenomes</taxon>
    </lineage>
</organism>
<dbReference type="PROSITE" id="PS50112">
    <property type="entry name" value="PAS"/>
    <property type="match status" value="1"/>
</dbReference>
<dbReference type="SUPFAM" id="SSF55785">
    <property type="entry name" value="PYP-like sensor domain (PAS domain)"/>
    <property type="match status" value="1"/>
</dbReference>
<evidence type="ECO:0000256" key="4">
    <source>
        <dbReference type="ARBA" id="ARBA00019665"/>
    </source>
</evidence>
<dbReference type="GO" id="GO:0005886">
    <property type="term" value="C:plasma membrane"/>
    <property type="evidence" value="ECO:0007669"/>
    <property type="project" value="UniProtKB-SubCell"/>
</dbReference>
<dbReference type="PANTHER" id="PTHR45453:SF1">
    <property type="entry name" value="PHOSPHATE REGULON SENSOR PROTEIN PHOR"/>
    <property type="match status" value="1"/>
</dbReference>
<dbReference type="InterPro" id="IPR004358">
    <property type="entry name" value="Sig_transdc_His_kin-like_C"/>
</dbReference>
<keyword evidence="15" id="KW-0902">Two-component regulatory system</keyword>